<proteinExistence type="predicted"/>
<gene>
    <name evidence="1" type="ORF">METZ01_LOCUS423495</name>
</gene>
<organism evidence="1">
    <name type="scientific">marine metagenome</name>
    <dbReference type="NCBI Taxonomy" id="408172"/>
    <lineage>
        <taxon>unclassified sequences</taxon>
        <taxon>metagenomes</taxon>
        <taxon>ecological metagenomes</taxon>
    </lineage>
</organism>
<dbReference type="AlphaFoldDB" id="A0A382XJM0"/>
<evidence type="ECO:0000313" key="1">
    <source>
        <dbReference type="EMBL" id="SVD70641.1"/>
    </source>
</evidence>
<name>A0A382XJM0_9ZZZZ</name>
<sequence length="63" mass="7504">MNHVECKRTNKTQECPQCGWMIQSNSEATYVEYYSHAMQHMHRTKYHKECAEIKKANDLKKKG</sequence>
<accession>A0A382XJM0</accession>
<protein>
    <recommendedName>
        <fullName evidence="2">C2H2-type domain-containing protein</fullName>
    </recommendedName>
</protein>
<evidence type="ECO:0008006" key="2">
    <source>
        <dbReference type="Google" id="ProtNLM"/>
    </source>
</evidence>
<reference evidence="1" key="1">
    <citation type="submission" date="2018-05" db="EMBL/GenBank/DDBJ databases">
        <authorList>
            <person name="Lanie J.A."/>
            <person name="Ng W.-L."/>
            <person name="Kazmierczak K.M."/>
            <person name="Andrzejewski T.M."/>
            <person name="Davidsen T.M."/>
            <person name="Wayne K.J."/>
            <person name="Tettelin H."/>
            <person name="Glass J.I."/>
            <person name="Rusch D."/>
            <person name="Podicherti R."/>
            <person name="Tsui H.-C.T."/>
            <person name="Winkler M.E."/>
        </authorList>
    </citation>
    <scope>NUCLEOTIDE SEQUENCE</scope>
</reference>
<dbReference type="EMBL" id="UINC01167894">
    <property type="protein sequence ID" value="SVD70641.1"/>
    <property type="molecule type" value="Genomic_DNA"/>
</dbReference>